<feature type="region of interest" description="Disordered" evidence="1">
    <location>
        <begin position="574"/>
        <end position="594"/>
    </location>
</feature>
<reference evidence="3" key="1">
    <citation type="submission" date="2020-05" db="EMBL/GenBank/DDBJ databases">
        <authorList>
            <person name="Chiriac C."/>
            <person name="Salcher M."/>
            <person name="Ghai R."/>
            <person name="Kavagutti S V."/>
        </authorList>
    </citation>
    <scope>NUCLEOTIDE SEQUENCE</scope>
</reference>
<name>A0A6J6LHC0_9ZZZZ</name>
<feature type="domain" description="Fibronectin type-III" evidence="2">
    <location>
        <begin position="390"/>
        <end position="497"/>
    </location>
</feature>
<feature type="region of interest" description="Disordered" evidence="1">
    <location>
        <begin position="368"/>
        <end position="395"/>
    </location>
</feature>
<dbReference type="GO" id="GO:0004553">
    <property type="term" value="F:hydrolase activity, hydrolyzing O-glycosyl compounds"/>
    <property type="evidence" value="ECO:0007669"/>
    <property type="project" value="TreeGrafter"/>
</dbReference>
<sequence length="698" mass="75501">MAKTPRSRNWIVKIAALSLGIGSVLTVVPSSAQAADLTPAQIDAGLKKFQTASPRASYFMSMEVAPEVTGAVPLKAGMHRLWDMKTAWKDVNPSKGVFDWSVLDMRVAQSEATGARPMLVLGLTPTWAASDPNAGDARWGLGTASPPKDINDWKNYVQAVVSRYGNRIAGYEVWNEANLQTFWTGSYDQLAELTDTAYDIIKSSNSGALVMMASTTTRLVSPAAKFTTGYLEALGRYGNPFDGYTIHTYPAGDIPFDGISTQRMADIKAWQTAVVKAVGPDSPLLDRLIFDTEVNYGLAGPGARPGTDFTDEQGATLLEQTYRDSATLGIDATFWYLYTAAPFDLLGVQMWSGSPVVNAKWNALRAGTSTTSAPSTQPSTGTGSTVSSTTPAPINLQAGRTGTQLRLTWDMPLETFGSTTKTSYNIEERSKFSSGSWGPWDGFANVLEGQSYTEKAPWLDLSGSIFDFRVQAVINGKASDWSTPARIVVTKNVTPPNNVNAIINSSAVVVTWQGSSLDTDLLEGYRIEGRNVSKKTPWKVLATTSNKVPSKRLTREQVGADEFDTVEFRVSTLSTSGKRSRTSPESPRRQCTNELPTPVNVNATYDSSLGWMTMTWAAPDTAMPGGRNVMGYEFSYQWPGATSWTTFGDPVGSNMGSTSAVFDLVNVPKGVLNVRIRSVGWPGQIYSGYSSPLAVVKR</sequence>
<dbReference type="AlphaFoldDB" id="A0A6J6LHC0"/>
<dbReference type="Gene3D" id="3.20.20.80">
    <property type="entry name" value="Glycosidases"/>
    <property type="match status" value="1"/>
</dbReference>
<dbReference type="Gene3D" id="2.60.40.10">
    <property type="entry name" value="Immunoglobulins"/>
    <property type="match status" value="2"/>
</dbReference>
<dbReference type="PROSITE" id="PS50853">
    <property type="entry name" value="FN3"/>
    <property type="match status" value="1"/>
</dbReference>
<dbReference type="SUPFAM" id="SSF49265">
    <property type="entry name" value="Fibronectin type III"/>
    <property type="match status" value="2"/>
</dbReference>
<dbReference type="InterPro" id="IPR036116">
    <property type="entry name" value="FN3_sf"/>
</dbReference>
<protein>
    <submittedName>
        <fullName evidence="3">Unannotated protein</fullName>
    </submittedName>
</protein>
<dbReference type="InterPro" id="IPR051923">
    <property type="entry name" value="Glycosyl_Hydrolase_39"/>
</dbReference>
<dbReference type="InterPro" id="IPR003961">
    <property type="entry name" value="FN3_dom"/>
</dbReference>
<proteinExistence type="predicted"/>
<accession>A0A6J6LHC0</accession>
<feature type="compositionally biased region" description="Low complexity" evidence="1">
    <location>
        <begin position="368"/>
        <end position="392"/>
    </location>
</feature>
<dbReference type="PANTHER" id="PTHR12631:SF10">
    <property type="entry name" value="BETA-XYLOSIDASE-LIKE PROTEIN-RELATED"/>
    <property type="match status" value="1"/>
</dbReference>
<dbReference type="InterPro" id="IPR017853">
    <property type="entry name" value="GH"/>
</dbReference>
<dbReference type="SUPFAM" id="SSF51445">
    <property type="entry name" value="(Trans)glycosidases"/>
    <property type="match status" value="1"/>
</dbReference>
<organism evidence="3">
    <name type="scientific">freshwater metagenome</name>
    <dbReference type="NCBI Taxonomy" id="449393"/>
    <lineage>
        <taxon>unclassified sequences</taxon>
        <taxon>metagenomes</taxon>
        <taxon>ecological metagenomes</taxon>
    </lineage>
</organism>
<evidence type="ECO:0000259" key="2">
    <source>
        <dbReference type="PROSITE" id="PS50853"/>
    </source>
</evidence>
<gene>
    <name evidence="3" type="ORF">UFOPK2282_00561</name>
</gene>
<dbReference type="PANTHER" id="PTHR12631">
    <property type="entry name" value="ALPHA-L-IDURONIDASE"/>
    <property type="match status" value="1"/>
</dbReference>
<dbReference type="EMBL" id="CAEZWR010000049">
    <property type="protein sequence ID" value="CAB4661270.1"/>
    <property type="molecule type" value="Genomic_DNA"/>
</dbReference>
<evidence type="ECO:0000256" key="1">
    <source>
        <dbReference type="SAM" id="MobiDB-lite"/>
    </source>
</evidence>
<dbReference type="InterPro" id="IPR013783">
    <property type="entry name" value="Ig-like_fold"/>
</dbReference>
<evidence type="ECO:0000313" key="3">
    <source>
        <dbReference type="EMBL" id="CAB4661270.1"/>
    </source>
</evidence>